<keyword evidence="13" id="KW-0472">Membrane</keyword>
<comment type="cofactor">
    <cofactor evidence="1 14">
        <name>heme</name>
        <dbReference type="ChEBI" id="CHEBI:30413"/>
    </cofactor>
</comment>
<name>A0A023IWP2_MORAL</name>
<proteinExistence type="evidence at transcript level"/>
<reference evidence="16" key="1">
    <citation type="submission" date="2013-01" db="EMBL/GenBank/DDBJ databases">
        <title>MaDFR plays an important role in biosynthesis of anthocyanins.</title>
        <authorList>
            <person name="Changying L."/>
            <person name="Maode Y."/>
        </authorList>
    </citation>
    <scope>NUCLEOTIDE SEQUENCE</scope>
</reference>
<keyword evidence="12 15" id="KW-0503">Monooxygenase</keyword>
<evidence type="ECO:0000256" key="10">
    <source>
        <dbReference type="ARBA" id="ARBA00023002"/>
    </source>
</evidence>
<dbReference type="AlphaFoldDB" id="A0A023IWP2"/>
<protein>
    <submittedName>
        <fullName evidence="16">Flavonoid 3'-hydroxylase</fullName>
    </submittedName>
</protein>
<dbReference type="PANTHER" id="PTHR47944">
    <property type="entry name" value="CYTOCHROME P450 98A9"/>
    <property type="match status" value="1"/>
</dbReference>
<dbReference type="PRINTS" id="PR00463">
    <property type="entry name" value="EP450I"/>
</dbReference>
<keyword evidence="5 14" id="KW-0349">Heme</keyword>
<evidence type="ECO:0000256" key="6">
    <source>
        <dbReference type="ARBA" id="ARBA00022692"/>
    </source>
</evidence>
<dbReference type="GO" id="GO:0020037">
    <property type="term" value="F:heme binding"/>
    <property type="evidence" value="ECO:0007669"/>
    <property type="project" value="InterPro"/>
</dbReference>
<evidence type="ECO:0000256" key="5">
    <source>
        <dbReference type="ARBA" id="ARBA00022617"/>
    </source>
</evidence>
<keyword evidence="9" id="KW-1133">Transmembrane helix</keyword>
<feature type="binding site" description="axial binding residue" evidence="14">
    <location>
        <position position="450"/>
    </location>
    <ligand>
        <name>heme</name>
        <dbReference type="ChEBI" id="CHEBI:30413"/>
    </ligand>
    <ligandPart>
        <name>Fe</name>
        <dbReference type="ChEBI" id="CHEBI:18248"/>
    </ligandPart>
</feature>
<evidence type="ECO:0000313" key="16">
    <source>
        <dbReference type="EMBL" id="AHB19304.1"/>
    </source>
</evidence>
<dbReference type="InterPro" id="IPR017972">
    <property type="entry name" value="Cyt_P450_CS"/>
</dbReference>
<dbReference type="GO" id="GO:0005506">
    <property type="term" value="F:iron ion binding"/>
    <property type="evidence" value="ECO:0007669"/>
    <property type="project" value="InterPro"/>
</dbReference>
<organism evidence="16">
    <name type="scientific">Morus alba</name>
    <name type="common">White mulberry</name>
    <dbReference type="NCBI Taxonomy" id="3498"/>
    <lineage>
        <taxon>Eukaryota</taxon>
        <taxon>Viridiplantae</taxon>
        <taxon>Streptophyta</taxon>
        <taxon>Embryophyta</taxon>
        <taxon>Tracheophyta</taxon>
        <taxon>Spermatophyta</taxon>
        <taxon>Magnoliopsida</taxon>
        <taxon>eudicotyledons</taxon>
        <taxon>Gunneridae</taxon>
        <taxon>Pentapetalae</taxon>
        <taxon>rosids</taxon>
        <taxon>fabids</taxon>
        <taxon>Rosales</taxon>
        <taxon>Moraceae</taxon>
        <taxon>Moreae</taxon>
        <taxon>Morus</taxon>
    </lineage>
</organism>
<comment type="pathway">
    <text evidence="3">Alkaloid biosynthesis.</text>
</comment>
<dbReference type="InterPro" id="IPR036396">
    <property type="entry name" value="Cyt_P450_sf"/>
</dbReference>
<evidence type="ECO:0000256" key="8">
    <source>
        <dbReference type="ARBA" id="ARBA00022857"/>
    </source>
</evidence>
<dbReference type="FunFam" id="1.10.630.10:FF:000097">
    <property type="entry name" value="Cytochrome P-450 19"/>
    <property type="match status" value="1"/>
</dbReference>
<dbReference type="PANTHER" id="PTHR47944:SF18">
    <property type="entry name" value="FLAVONOID 3'-MONOOXYGENASE"/>
    <property type="match status" value="1"/>
</dbReference>
<comment type="subcellular location">
    <subcellularLocation>
        <location evidence="2">Membrane</location>
        <topology evidence="2">Single-pass membrane protein</topology>
    </subcellularLocation>
</comment>
<keyword evidence="6" id="KW-0812">Transmembrane</keyword>
<keyword evidence="8" id="KW-0521">NADP</keyword>
<sequence>MPSIFTILGSILLAVLLFCLFNQLRSRRSVPGRRLPPGPRPWPIIGNLPQLGPAPHQTIAALARKHGPLMHLRFGLVDVVAAASASVAAQFLKAHDTNFLSRPPSSAAKHVGYNYHDLVLAPYGPRWRLMRKIASVHLLSGKALEDFRYVRQEEAAVLIRGLANAGPTAINLAQLLHLCTTNTLGRAMLGYRVFGDGSGKSDPRADEFKSMVVEALAVAGVFNIGDFVPALEWLDLQGVVARMKKVHKRFDAFLTRIIEEHKANAGNGKHTDMLTTLLSVKEDADGHEGGKLTETEIKALLLNIFIAGTDTSSSTVEWAIAELIRHPKILAQVQEELDRVVGRDRLVSELDLPQLTYLKALVKETFRLHPSTPLSLPRIAAENCDINGYHIPKGTTLLVNVWAIARDPAEWTDPLLFRPERFLPGGEKAEVDVRGNDFEVIPFGSGRRMCVGMRLGLRTVQLLTASLVHAFNFGLANGLVPEKLNMDEAYGLTLQRASPLMVHPWPRLSEHVYEAKI</sequence>
<dbReference type="GO" id="GO:0016705">
    <property type="term" value="F:oxidoreductase activity, acting on paired donors, with incorporation or reduction of molecular oxygen"/>
    <property type="evidence" value="ECO:0007669"/>
    <property type="project" value="InterPro"/>
</dbReference>
<evidence type="ECO:0000256" key="15">
    <source>
        <dbReference type="RuleBase" id="RU000461"/>
    </source>
</evidence>
<dbReference type="PROSITE" id="PS00086">
    <property type="entry name" value="CYTOCHROME_P450"/>
    <property type="match status" value="1"/>
</dbReference>
<evidence type="ECO:0000256" key="9">
    <source>
        <dbReference type="ARBA" id="ARBA00022989"/>
    </source>
</evidence>
<keyword evidence="10 15" id="KW-0560">Oxidoreductase</keyword>
<dbReference type="SUPFAM" id="SSF48264">
    <property type="entry name" value="Cytochrome P450"/>
    <property type="match status" value="1"/>
</dbReference>
<dbReference type="InterPro" id="IPR002401">
    <property type="entry name" value="Cyt_P450_E_grp-I"/>
</dbReference>
<dbReference type="GO" id="GO:0016020">
    <property type="term" value="C:membrane"/>
    <property type="evidence" value="ECO:0007669"/>
    <property type="project" value="UniProtKB-SubCell"/>
</dbReference>
<comment type="similarity">
    <text evidence="4 15">Belongs to the cytochrome P450 family.</text>
</comment>
<evidence type="ECO:0000256" key="7">
    <source>
        <dbReference type="ARBA" id="ARBA00022723"/>
    </source>
</evidence>
<keyword evidence="7 14" id="KW-0479">Metal-binding</keyword>
<evidence type="ECO:0000256" key="14">
    <source>
        <dbReference type="PIRSR" id="PIRSR602401-1"/>
    </source>
</evidence>
<dbReference type="Gene3D" id="1.10.630.10">
    <property type="entry name" value="Cytochrome P450"/>
    <property type="match status" value="1"/>
</dbReference>
<accession>A0A023IWP2</accession>
<evidence type="ECO:0000256" key="3">
    <source>
        <dbReference type="ARBA" id="ARBA00004913"/>
    </source>
</evidence>
<gene>
    <name evidence="16" type="primary">F3'H2</name>
</gene>
<evidence type="ECO:0000256" key="12">
    <source>
        <dbReference type="ARBA" id="ARBA00023033"/>
    </source>
</evidence>
<evidence type="ECO:0000256" key="2">
    <source>
        <dbReference type="ARBA" id="ARBA00004167"/>
    </source>
</evidence>
<dbReference type="PRINTS" id="PR00385">
    <property type="entry name" value="P450"/>
</dbReference>
<dbReference type="EMBL" id="KC521447">
    <property type="protein sequence ID" value="AHB19304.1"/>
    <property type="molecule type" value="mRNA"/>
</dbReference>
<evidence type="ECO:0000256" key="4">
    <source>
        <dbReference type="ARBA" id="ARBA00010617"/>
    </source>
</evidence>
<dbReference type="InterPro" id="IPR001128">
    <property type="entry name" value="Cyt_P450"/>
</dbReference>
<dbReference type="GO" id="GO:0004497">
    <property type="term" value="F:monooxygenase activity"/>
    <property type="evidence" value="ECO:0007669"/>
    <property type="project" value="UniProtKB-KW"/>
</dbReference>
<keyword evidence="11 14" id="KW-0408">Iron</keyword>
<evidence type="ECO:0000256" key="1">
    <source>
        <dbReference type="ARBA" id="ARBA00001971"/>
    </source>
</evidence>
<evidence type="ECO:0000256" key="13">
    <source>
        <dbReference type="ARBA" id="ARBA00023136"/>
    </source>
</evidence>
<evidence type="ECO:0000256" key="11">
    <source>
        <dbReference type="ARBA" id="ARBA00023004"/>
    </source>
</evidence>
<dbReference type="Pfam" id="PF00067">
    <property type="entry name" value="p450"/>
    <property type="match status" value="1"/>
</dbReference>
<feature type="non-terminal residue" evidence="16">
    <location>
        <position position="1"/>
    </location>
</feature>